<evidence type="ECO:0000313" key="4">
    <source>
        <dbReference type="Proteomes" id="UP000319852"/>
    </source>
</evidence>
<dbReference type="RefSeq" id="WP_218932005.1">
    <property type="nucleotide sequence ID" value="NZ_CP036263.1"/>
</dbReference>
<dbReference type="PANTHER" id="PTHR30093:SF2">
    <property type="entry name" value="TYPE II SECRETION SYSTEM PROTEIN H"/>
    <property type="match status" value="1"/>
</dbReference>
<reference evidence="3 4" key="1">
    <citation type="submission" date="2019-02" db="EMBL/GenBank/DDBJ databases">
        <title>Deep-cultivation of Planctomycetes and their phenomic and genomic characterization uncovers novel biology.</title>
        <authorList>
            <person name="Wiegand S."/>
            <person name="Jogler M."/>
            <person name="Boedeker C."/>
            <person name="Pinto D."/>
            <person name="Vollmers J."/>
            <person name="Rivas-Marin E."/>
            <person name="Kohn T."/>
            <person name="Peeters S.H."/>
            <person name="Heuer A."/>
            <person name="Rast P."/>
            <person name="Oberbeckmann S."/>
            <person name="Bunk B."/>
            <person name="Jeske O."/>
            <person name="Meyerdierks A."/>
            <person name="Storesund J.E."/>
            <person name="Kallscheuer N."/>
            <person name="Luecker S."/>
            <person name="Lage O.M."/>
            <person name="Pohl T."/>
            <person name="Merkel B.J."/>
            <person name="Hornburger P."/>
            <person name="Mueller R.-W."/>
            <person name="Bruemmer F."/>
            <person name="Labrenz M."/>
            <person name="Spormann A.M."/>
            <person name="Op den Camp H."/>
            <person name="Overmann J."/>
            <person name="Amann R."/>
            <person name="Jetten M.S.M."/>
            <person name="Mascher T."/>
            <person name="Medema M.H."/>
            <person name="Devos D.P."/>
            <person name="Kaster A.-K."/>
            <person name="Ovreas L."/>
            <person name="Rohde M."/>
            <person name="Galperin M.Y."/>
            <person name="Jogler C."/>
        </authorList>
    </citation>
    <scope>NUCLEOTIDE SEQUENCE [LARGE SCALE GENOMIC DNA]</scope>
    <source>
        <strain evidence="3 4">HG15A2</strain>
    </source>
</reference>
<sequence>MSRMSRVSQKAFTLVELLVVIAIIGVLVGLLLPAVQAAREAARRTTCQNQLRQLGLACQNYADTNEGFPSSTRNLSNDAVGQPRWGYAVSLLPFMEQANLYDRINPLLSWEEADNLNLLRSTEMTQLKCPSYQPTQRLNYAPSGSTVWEDGPHAIHYIGILGANVTEDPVMPPLLSDCDDPGSPYTMQKEEATGRREPDCFSGGGGFFANNGVITPIQGADFRSIADGTTNTFVIGENAHGDPDRLVNRPWWVGAHVRYSYSAKNVTYPINTAPEGNLRNDVPFGSSHPGGAHFAMADASVQFLSENIEMRTLFYFASRQAAEVIPEF</sequence>
<dbReference type="EMBL" id="CP036263">
    <property type="protein sequence ID" value="QDS99947.1"/>
    <property type="molecule type" value="Genomic_DNA"/>
</dbReference>
<dbReference type="Gene3D" id="3.30.700.10">
    <property type="entry name" value="Glycoprotein, Type 4 Pilin"/>
    <property type="match status" value="1"/>
</dbReference>
<name>A0A517MYQ7_9BACT</name>
<dbReference type="NCBIfam" id="TIGR02532">
    <property type="entry name" value="IV_pilin_GFxxxE"/>
    <property type="match status" value="1"/>
</dbReference>
<evidence type="ECO:0000259" key="2">
    <source>
        <dbReference type="Pfam" id="PF07596"/>
    </source>
</evidence>
<dbReference type="Pfam" id="PF07596">
    <property type="entry name" value="SBP_bac_10"/>
    <property type="match status" value="1"/>
</dbReference>
<keyword evidence="4" id="KW-1185">Reference proteome</keyword>
<dbReference type="KEGG" id="amob:HG15A2_32810"/>
<dbReference type="InterPro" id="IPR045584">
    <property type="entry name" value="Pilin-like"/>
</dbReference>
<protein>
    <submittedName>
        <fullName evidence="3">Type II secretion system protein G</fullName>
    </submittedName>
</protein>
<evidence type="ECO:0000256" key="1">
    <source>
        <dbReference type="SAM" id="MobiDB-lite"/>
    </source>
</evidence>
<feature type="domain" description="DUF1559" evidence="2">
    <location>
        <begin position="36"/>
        <end position="310"/>
    </location>
</feature>
<evidence type="ECO:0000313" key="3">
    <source>
        <dbReference type="EMBL" id="QDS99947.1"/>
    </source>
</evidence>
<dbReference type="PANTHER" id="PTHR30093">
    <property type="entry name" value="GENERAL SECRETION PATHWAY PROTEIN G"/>
    <property type="match status" value="1"/>
</dbReference>
<feature type="region of interest" description="Disordered" evidence="1">
    <location>
        <begin position="175"/>
        <end position="197"/>
    </location>
</feature>
<dbReference type="InterPro" id="IPR027558">
    <property type="entry name" value="Pre_pil_HX9DG_C"/>
</dbReference>
<dbReference type="InterPro" id="IPR011453">
    <property type="entry name" value="DUF1559"/>
</dbReference>
<dbReference type="Pfam" id="PF07963">
    <property type="entry name" value="N_methyl"/>
    <property type="match status" value="1"/>
</dbReference>
<proteinExistence type="predicted"/>
<dbReference type="SUPFAM" id="SSF54523">
    <property type="entry name" value="Pili subunits"/>
    <property type="match status" value="1"/>
</dbReference>
<dbReference type="InterPro" id="IPR012902">
    <property type="entry name" value="N_methyl_site"/>
</dbReference>
<accession>A0A517MYQ7</accession>
<feature type="compositionally biased region" description="Basic and acidic residues" evidence="1">
    <location>
        <begin position="188"/>
        <end position="197"/>
    </location>
</feature>
<organism evidence="3 4">
    <name type="scientific">Adhaeretor mobilis</name>
    <dbReference type="NCBI Taxonomy" id="1930276"/>
    <lineage>
        <taxon>Bacteria</taxon>
        <taxon>Pseudomonadati</taxon>
        <taxon>Planctomycetota</taxon>
        <taxon>Planctomycetia</taxon>
        <taxon>Pirellulales</taxon>
        <taxon>Lacipirellulaceae</taxon>
        <taxon>Adhaeretor</taxon>
    </lineage>
</organism>
<dbReference type="Proteomes" id="UP000319852">
    <property type="component" value="Chromosome"/>
</dbReference>
<dbReference type="AlphaFoldDB" id="A0A517MYQ7"/>
<dbReference type="NCBIfam" id="TIGR04294">
    <property type="entry name" value="pre_pil_HX9DG"/>
    <property type="match status" value="1"/>
</dbReference>
<gene>
    <name evidence="3" type="primary">xcpT_7</name>
    <name evidence="3" type="ORF">HG15A2_32810</name>
</gene>